<gene>
    <name evidence="2" type="ORF">BJ085DRAFT_28754</name>
</gene>
<keyword evidence="3" id="KW-1185">Reference proteome</keyword>
<feature type="signal peptide" evidence="1">
    <location>
        <begin position="1"/>
        <end position="22"/>
    </location>
</feature>
<proteinExistence type="predicted"/>
<keyword evidence="1" id="KW-0732">Signal</keyword>
<dbReference type="AlphaFoldDB" id="A0A4P9ZUC2"/>
<dbReference type="OrthoDB" id="5985073at2759"/>
<name>A0A4P9ZUC2_9FUNG</name>
<sequence>MMIPSHRPVSLLSVALLVLTTGWVPAPLTVTASPVDQLVQADINPRPTSLSQLWDIVKSGFEGLLSQTNATDPGTGSSVASSAQSTAYSATPSNWMSGYSSYQGTTATVKPTVSQGTTTAAATSTAKVTYTKAVTQSTPQTTNRATTTISPTATVLFPTSTPTGTPVNVEPVGTSRSVDLTYYWAMVQTEADVGSVTLGTCDGKKLVSVTESFAKQVAIEGTAQLLDGKFINFGSCSCSNYMCFIESSYALGTKDNSLVPFSSIAVNDVTFGQTVFVPQFKGLILPNGKVHNGCLRSDDKGYGFGNSHIDWYVVAEQNYQTINGKLKLTKVDMYTQDCTIGNY</sequence>
<organism evidence="2 3">
    <name type="scientific">Dimargaris cristalligena</name>
    <dbReference type="NCBI Taxonomy" id="215637"/>
    <lineage>
        <taxon>Eukaryota</taxon>
        <taxon>Fungi</taxon>
        <taxon>Fungi incertae sedis</taxon>
        <taxon>Zoopagomycota</taxon>
        <taxon>Kickxellomycotina</taxon>
        <taxon>Dimargaritomycetes</taxon>
        <taxon>Dimargaritales</taxon>
        <taxon>Dimargaritaceae</taxon>
        <taxon>Dimargaris</taxon>
    </lineage>
</organism>
<dbReference type="EMBL" id="ML002663">
    <property type="protein sequence ID" value="RKP36382.1"/>
    <property type="molecule type" value="Genomic_DNA"/>
</dbReference>
<evidence type="ECO:0000256" key="1">
    <source>
        <dbReference type="SAM" id="SignalP"/>
    </source>
</evidence>
<feature type="chain" id="PRO_5020581907" description="3D domain-containing protein" evidence="1">
    <location>
        <begin position="23"/>
        <end position="343"/>
    </location>
</feature>
<evidence type="ECO:0000313" key="2">
    <source>
        <dbReference type="EMBL" id="RKP36382.1"/>
    </source>
</evidence>
<evidence type="ECO:0000313" key="3">
    <source>
        <dbReference type="Proteomes" id="UP000268162"/>
    </source>
</evidence>
<evidence type="ECO:0008006" key="4">
    <source>
        <dbReference type="Google" id="ProtNLM"/>
    </source>
</evidence>
<reference evidence="3" key="1">
    <citation type="journal article" date="2018" name="Nat. Microbiol.">
        <title>Leveraging single-cell genomics to expand the fungal tree of life.</title>
        <authorList>
            <person name="Ahrendt S.R."/>
            <person name="Quandt C.A."/>
            <person name="Ciobanu D."/>
            <person name="Clum A."/>
            <person name="Salamov A."/>
            <person name="Andreopoulos B."/>
            <person name="Cheng J.F."/>
            <person name="Woyke T."/>
            <person name="Pelin A."/>
            <person name="Henrissat B."/>
            <person name="Reynolds N.K."/>
            <person name="Benny G.L."/>
            <person name="Smith M.E."/>
            <person name="James T.Y."/>
            <person name="Grigoriev I.V."/>
        </authorList>
    </citation>
    <scope>NUCLEOTIDE SEQUENCE [LARGE SCALE GENOMIC DNA]</scope>
    <source>
        <strain evidence="3">RSA 468</strain>
    </source>
</reference>
<dbReference type="Proteomes" id="UP000268162">
    <property type="component" value="Unassembled WGS sequence"/>
</dbReference>
<dbReference type="STRING" id="215637.A0A4P9ZUC2"/>
<accession>A0A4P9ZUC2</accession>
<protein>
    <recommendedName>
        <fullName evidence="4">3D domain-containing protein</fullName>
    </recommendedName>
</protein>